<feature type="domain" description="RNase H type-1" evidence="1">
    <location>
        <begin position="8"/>
        <end position="138"/>
    </location>
</feature>
<dbReference type="EMBL" id="JAOPKD010000007">
    <property type="protein sequence ID" value="MCU4727050.1"/>
    <property type="molecule type" value="Genomic_DNA"/>
</dbReference>
<dbReference type="SUPFAM" id="SSF53098">
    <property type="entry name" value="Ribonuclease H-like"/>
    <property type="match status" value="1"/>
</dbReference>
<sequence>MDPTMTADSDVATLEFDGSSKGNPGRGGYGFLLKSGEEEITDSGFIGDDVTNNQAEYTALLRGLKKADNAGVSRVRVRGDSELVIKQMTGEYGVNSDNIVDLYEEACEVVDQFENVDFEHIDRGSNLIADDLAQEAAE</sequence>
<dbReference type="GO" id="GO:0004523">
    <property type="term" value="F:RNA-DNA hybrid ribonuclease activity"/>
    <property type="evidence" value="ECO:0007669"/>
    <property type="project" value="InterPro"/>
</dbReference>
<evidence type="ECO:0000259" key="1">
    <source>
        <dbReference type="PROSITE" id="PS50879"/>
    </source>
</evidence>
<dbReference type="InterPro" id="IPR036397">
    <property type="entry name" value="RNaseH_sf"/>
</dbReference>
<dbReference type="PANTHER" id="PTHR46387">
    <property type="entry name" value="POLYNUCLEOTIDYL TRANSFERASE, RIBONUCLEASE H-LIKE SUPERFAMILY PROTEIN"/>
    <property type="match status" value="1"/>
</dbReference>
<dbReference type="EMBL" id="JAOPKC010000006">
    <property type="protein sequence ID" value="MCU4717885.1"/>
    <property type="molecule type" value="Genomic_DNA"/>
</dbReference>
<organism evidence="3 5">
    <name type="scientific">Halapricum hydrolyticum</name>
    <dbReference type="NCBI Taxonomy" id="2979991"/>
    <lineage>
        <taxon>Archaea</taxon>
        <taxon>Methanobacteriati</taxon>
        <taxon>Methanobacteriota</taxon>
        <taxon>Stenosarchaea group</taxon>
        <taxon>Halobacteria</taxon>
        <taxon>Halobacteriales</taxon>
        <taxon>Haloarculaceae</taxon>
        <taxon>Halapricum</taxon>
    </lineage>
</organism>
<accession>A0AAE3LF77</accession>
<dbReference type="InterPro" id="IPR002156">
    <property type="entry name" value="RNaseH_domain"/>
</dbReference>
<dbReference type="CDD" id="cd09279">
    <property type="entry name" value="RNase_HI_like"/>
    <property type="match status" value="1"/>
</dbReference>
<dbReference type="AlphaFoldDB" id="A0AAE3LF77"/>
<dbReference type="RefSeq" id="WP_315908650.1">
    <property type="nucleotide sequence ID" value="NZ_JAOPKC010000006.1"/>
</dbReference>
<proteinExistence type="predicted"/>
<evidence type="ECO:0000313" key="2">
    <source>
        <dbReference type="EMBL" id="MCU4717885.1"/>
    </source>
</evidence>
<comment type="caution">
    <text evidence="3">The sequence shown here is derived from an EMBL/GenBank/DDBJ whole genome shotgun (WGS) entry which is preliminary data.</text>
</comment>
<keyword evidence="4" id="KW-1185">Reference proteome</keyword>
<reference evidence="3" key="1">
    <citation type="submission" date="2023-02" db="EMBL/GenBank/DDBJ databases">
        <title>Enrichment on poylsaccharides allowed isolation of novel metabolic and taxonomic groups of Haloarchaea.</title>
        <authorList>
            <person name="Sorokin D.Y."/>
            <person name="Elcheninov A.G."/>
            <person name="Khizhniak T.V."/>
            <person name="Kolganova T.V."/>
            <person name="Kublanov I.V."/>
        </authorList>
    </citation>
    <scope>NUCLEOTIDE SEQUENCE</scope>
    <source>
        <strain evidence="2 4">HArc-curdl5-1</strain>
        <strain evidence="3">HArc-curdl7</strain>
    </source>
</reference>
<evidence type="ECO:0000313" key="5">
    <source>
        <dbReference type="Proteomes" id="UP001209746"/>
    </source>
</evidence>
<dbReference type="PROSITE" id="PS50879">
    <property type="entry name" value="RNASE_H_1"/>
    <property type="match status" value="1"/>
</dbReference>
<dbReference type="InterPro" id="IPR012337">
    <property type="entry name" value="RNaseH-like_sf"/>
</dbReference>
<evidence type="ECO:0000313" key="3">
    <source>
        <dbReference type="EMBL" id="MCU4727050.1"/>
    </source>
</evidence>
<dbReference type="Pfam" id="PF13456">
    <property type="entry name" value="RVT_3"/>
    <property type="match status" value="1"/>
</dbReference>
<dbReference type="PANTHER" id="PTHR46387:SF2">
    <property type="entry name" value="RIBONUCLEASE HI"/>
    <property type="match status" value="1"/>
</dbReference>
<name>A0AAE3LF77_9EURY</name>
<dbReference type="Gene3D" id="3.30.420.10">
    <property type="entry name" value="Ribonuclease H-like superfamily/Ribonuclease H"/>
    <property type="match status" value="1"/>
</dbReference>
<evidence type="ECO:0000313" key="4">
    <source>
        <dbReference type="Proteomes" id="UP001208186"/>
    </source>
</evidence>
<dbReference type="GO" id="GO:0003676">
    <property type="term" value="F:nucleic acid binding"/>
    <property type="evidence" value="ECO:0007669"/>
    <property type="project" value="InterPro"/>
</dbReference>
<gene>
    <name evidence="3" type="ORF">OB914_08710</name>
    <name evidence="2" type="ORF">OB916_07370</name>
</gene>
<dbReference type="Proteomes" id="UP001208186">
    <property type="component" value="Unassembled WGS sequence"/>
</dbReference>
<protein>
    <submittedName>
        <fullName evidence="3">Ribonuclease HI family protein</fullName>
    </submittedName>
</protein>
<dbReference type="Proteomes" id="UP001209746">
    <property type="component" value="Unassembled WGS sequence"/>
</dbReference>